<protein>
    <submittedName>
        <fullName evidence="3">SIGNAL peptide protein</fullName>
    </submittedName>
</protein>
<dbReference type="PANTHER" id="PTHR36919">
    <property type="entry name" value="BLR1215 PROTEIN"/>
    <property type="match status" value="1"/>
</dbReference>
<evidence type="ECO:0000259" key="2">
    <source>
        <dbReference type="Pfam" id="PF09917"/>
    </source>
</evidence>
<dbReference type="RefSeq" id="WP_071504944.1">
    <property type="nucleotide sequence ID" value="NZ_MORL01000012.1"/>
</dbReference>
<organism evidence="3 4">
    <name type="scientific">Arsenicibacter rosenii</name>
    <dbReference type="NCBI Taxonomy" id="1750698"/>
    <lineage>
        <taxon>Bacteria</taxon>
        <taxon>Pseudomonadati</taxon>
        <taxon>Bacteroidota</taxon>
        <taxon>Cytophagia</taxon>
        <taxon>Cytophagales</taxon>
        <taxon>Spirosomataceae</taxon>
        <taxon>Arsenicibacter</taxon>
    </lineage>
</organism>
<gene>
    <name evidence="3" type="ORF">BLX24_19850</name>
</gene>
<accession>A0A1S2VFI7</accession>
<name>A0A1S2VFI7_9BACT</name>
<sequence length="149" mass="16687">MLKQTFWVVVLVFFVGIFSAHAQSNPDAIVGTWLNGTKKGHIQLYKQGDKYFGKIVWLKEPNDPATGKPKTDVKNENAANHNRPVLGLVNLTNFEYDGGNVWDEGKIYNPEDGKTYSCKLTLKDANTLDVRGFVGISLIGKTQTWTRVK</sequence>
<dbReference type="Proteomes" id="UP000181790">
    <property type="component" value="Unassembled WGS sequence"/>
</dbReference>
<keyword evidence="4" id="KW-1185">Reference proteome</keyword>
<feature type="domain" description="DUF2147" evidence="2">
    <location>
        <begin position="31"/>
        <end position="147"/>
    </location>
</feature>
<dbReference type="EMBL" id="MORL01000012">
    <property type="protein sequence ID" value="OIN57483.1"/>
    <property type="molecule type" value="Genomic_DNA"/>
</dbReference>
<dbReference type="OrthoDB" id="9814399at2"/>
<evidence type="ECO:0000313" key="4">
    <source>
        <dbReference type="Proteomes" id="UP000181790"/>
    </source>
</evidence>
<feature type="signal peptide" evidence="1">
    <location>
        <begin position="1"/>
        <end position="22"/>
    </location>
</feature>
<feature type="chain" id="PRO_5010196943" evidence="1">
    <location>
        <begin position="23"/>
        <end position="149"/>
    </location>
</feature>
<dbReference type="Gene3D" id="2.40.128.520">
    <property type="match status" value="1"/>
</dbReference>
<dbReference type="PANTHER" id="PTHR36919:SF2">
    <property type="entry name" value="BLL6627 PROTEIN"/>
    <property type="match status" value="1"/>
</dbReference>
<dbReference type="AlphaFoldDB" id="A0A1S2VFI7"/>
<proteinExistence type="predicted"/>
<reference evidence="3 4" key="1">
    <citation type="submission" date="2016-10" db="EMBL/GenBank/DDBJ databases">
        <title>Arsenicibacter rosenii gen. nov., sp. nov., an efficient arsenic-methylating bacterium isolated from an arsenic-contaminated paddy soil.</title>
        <authorList>
            <person name="Huang K."/>
        </authorList>
    </citation>
    <scope>NUCLEOTIDE SEQUENCE [LARGE SCALE GENOMIC DNA]</scope>
    <source>
        <strain evidence="3 4">SM-1</strain>
    </source>
</reference>
<dbReference type="Pfam" id="PF09917">
    <property type="entry name" value="DUF2147"/>
    <property type="match status" value="1"/>
</dbReference>
<comment type="caution">
    <text evidence="3">The sequence shown here is derived from an EMBL/GenBank/DDBJ whole genome shotgun (WGS) entry which is preliminary data.</text>
</comment>
<evidence type="ECO:0000256" key="1">
    <source>
        <dbReference type="SAM" id="SignalP"/>
    </source>
</evidence>
<dbReference type="InterPro" id="IPR019223">
    <property type="entry name" value="DUF2147"/>
</dbReference>
<keyword evidence="1" id="KW-0732">Signal</keyword>
<evidence type="ECO:0000313" key="3">
    <source>
        <dbReference type="EMBL" id="OIN57483.1"/>
    </source>
</evidence>